<dbReference type="InterPro" id="IPR010496">
    <property type="entry name" value="AL/BT2_dom"/>
</dbReference>
<dbReference type="EMBL" id="CP053452">
    <property type="protein sequence ID" value="QJX00442.1"/>
    <property type="molecule type" value="Genomic_DNA"/>
</dbReference>
<proteinExistence type="predicted"/>
<dbReference type="AlphaFoldDB" id="A0A6M5Z4L6"/>
<evidence type="ECO:0000313" key="3">
    <source>
        <dbReference type="Proteomes" id="UP000503447"/>
    </source>
</evidence>
<dbReference type="KEGG" id="ftj:FTUN_8072"/>
<dbReference type="GO" id="GO:0016787">
    <property type="term" value="F:hydrolase activity"/>
    <property type="evidence" value="ECO:0007669"/>
    <property type="project" value="InterPro"/>
</dbReference>
<reference evidence="3" key="1">
    <citation type="submission" date="2020-05" db="EMBL/GenBank/DDBJ databases">
        <title>Frigoriglobus tundricola gen. nov., sp. nov., a psychrotolerant cellulolytic planctomycete of the family Gemmataceae with two divergent copies of 16S rRNA gene.</title>
        <authorList>
            <person name="Kulichevskaya I.S."/>
            <person name="Ivanova A.A."/>
            <person name="Naumoff D.G."/>
            <person name="Beletsky A.V."/>
            <person name="Rijpstra W.I.C."/>
            <person name="Sinninghe Damste J.S."/>
            <person name="Mardanov A.V."/>
            <person name="Ravin N.V."/>
            <person name="Dedysh S.N."/>
        </authorList>
    </citation>
    <scope>NUCLEOTIDE SEQUENCE [LARGE SCALE GENOMIC DNA]</scope>
    <source>
        <strain evidence="3">PL17</strain>
    </source>
</reference>
<accession>A0A6M5Z4L6</accession>
<dbReference type="Pfam" id="PF06439">
    <property type="entry name" value="3keto-disac_hyd"/>
    <property type="match status" value="1"/>
</dbReference>
<feature type="domain" description="3-keto-alpha-glucoside-1,2-lyase/3-keto-2-hydroxy-glucal hydratase" evidence="1">
    <location>
        <begin position="57"/>
        <end position="246"/>
    </location>
</feature>
<protein>
    <submittedName>
        <fullName evidence="2">Putative multi-domain protein</fullName>
    </submittedName>
</protein>
<gene>
    <name evidence="2" type="ORF">FTUN_8072</name>
</gene>
<dbReference type="RefSeq" id="WP_171475183.1">
    <property type="nucleotide sequence ID" value="NZ_CP053452.2"/>
</dbReference>
<organism evidence="2 3">
    <name type="scientific">Frigoriglobus tundricola</name>
    <dbReference type="NCBI Taxonomy" id="2774151"/>
    <lineage>
        <taxon>Bacteria</taxon>
        <taxon>Pseudomonadati</taxon>
        <taxon>Planctomycetota</taxon>
        <taxon>Planctomycetia</taxon>
        <taxon>Gemmatales</taxon>
        <taxon>Gemmataceae</taxon>
        <taxon>Frigoriglobus</taxon>
    </lineage>
</organism>
<dbReference type="PANTHER" id="PTHR33546:SF1">
    <property type="entry name" value="LARGE, MULTIFUNCTIONAL SECRETED PROTEIN"/>
    <property type="match status" value="1"/>
</dbReference>
<sequence length="257" mass="28697">MTTVRTLILAAVGGAAVAFGVMTAVAARQQEYKSGIVFPEPAVVTPGKTDNDPPSDAVVLFDGKDLSKWHNGDRWEIKDGYATVRGSDIVTKDSFGDYQLHVEFATPEKVRGSGQGRGNSGVFLANRYEVQVLDSFDNKTYFDGQCASLYKQTPPMVNACRKPGEWQTYDILFTAPRFDQESKEVKVLKPGYVTVIQNGVAVQYHFELLGNTNYDKPPAYEKHPLKQPIRLQNHGDPVRYRNIWVREIKPLEGKKPS</sequence>
<evidence type="ECO:0000313" key="2">
    <source>
        <dbReference type="EMBL" id="QJX00442.1"/>
    </source>
</evidence>
<dbReference type="Gene3D" id="2.60.120.560">
    <property type="entry name" value="Exo-inulinase, domain 1"/>
    <property type="match status" value="1"/>
</dbReference>
<dbReference type="PANTHER" id="PTHR33546">
    <property type="entry name" value="LARGE, MULTIFUNCTIONAL SECRETED PROTEIN-RELATED"/>
    <property type="match status" value="1"/>
</dbReference>
<name>A0A6M5Z4L6_9BACT</name>
<dbReference type="Proteomes" id="UP000503447">
    <property type="component" value="Chromosome"/>
</dbReference>
<evidence type="ECO:0000259" key="1">
    <source>
        <dbReference type="Pfam" id="PF06439"/>
    </source>
</evidence>
<keyword evidence="3" id="KW-1185">Reference proteome</keyword>